<dbReference type="Proteomes" id="UP000823561">
    <property type="component" value="Chromosome 7"/>
</dbReference>
<sequence length="570" mass="63851">MPRRSRSSTWTRAEQLYISRLKTDLNSRNRNISQMKLQISGLEQDNASLVLEVKRLQQAAPVFIPIQQPSLTVTPSLTPSPKASVVSVVQYEEEKEEEEEEESEPEPETQASSVEEPAPPAGETEVVRHVSEVRVPIRSATPEERPATPEIKLPEPPAPKVTPVIALPEKRNAFTRTPSQSSLPAGAEKLPSVTAVPGPVVSLEALPVRSSSSVCSFDAEIEDVESNPESPQPKVDKDPQLRKSPVFRVKPAPTPSFKTPSPVVHFLEEDLEHYMEDLMGDGQSVQKEMAAMRYRLSVEAQRTNLKLLRQAAQSEALPSKLYQMAKHTIKRSLNAADLRLSCLMRKYIAYKALMQVRHNLNVQLQCARECNDGLALSDTYTFLSKLEKYERAVMNRFSIRQAAAEEDRFMHLTRTTCLFKQIREDCGVHVILPYPSSCDCQGKPALSISSHKLVVAPRPPSRSRLQRPPTAPARMLHQRSEEVHRIMFSPWPRSPAQSEPEARPVWDMRSALHNMELARKTPVPPATAPILPRLLEMDITQRRVQALRMAQCKLVSAAPQLLSTGDARVT</sequence>
<keyword evidence="4" id="KW-1185">Reference proteome</keyword>
<feature type="compositionally biased region" description="Acidic residues" evidence="1">
    <location>
        <begin position="91"/>
        <end position="107"/>
    </location>
</feature>
<organism evidence="3 4">
    <name type="scientific">Alosa alosa</name>
    <name type="common">allis shad</name>
    <dbReference type="NCBI Taxonomy" id="278164"/>
    <lineage>
        <taxon>Eukaryota</taxon>
        <taxon>Metazoa</taxon>
        <taxon>Chordata</taxon>
        <taxon>Craniata</taxon>
        <taxon>Vertebrata</taxon>
        <taxon>Euteleostomi</taxon>
        <taxon>Actinopterygii</taxon>
        <taxon>Neopterygii</taxon>
        <taxon>Teleostei</taxon>
        <taxon>Clupei</taxon>
        <taxon>Clupeiformes</taxon>
        <taxon>Clupeoidei</taxon>
        <taxon>Clupeidae</taxon>
        <taxon>Alosa</taxon>
    </lineage>
</organism>
<evidence type="ECO:0000313" key="4">
    <source>
        <dbReference type="Proteomes" id="UP000823561"/>
    </source>
</evidence>
<gene>
    <name evidence="3" type="ORF">AALO_G00104790</name>
</gene>
<feature type="domain" description="FAM186A/B C-terminal" evidence="2">
    <location>
        <begin position="293"/>
        <end position="538"/>
    </location>
</feature>
<dbReference type="AlphaFoldDB" id="A0AAV6H043"/>
<feature type="region of interest" description="Disordered" evidence="1">
    <location>
        <begin position="221"/>
        <end position="255"/>
    </location>
</feature>
<dbReference type="Pfam" id="PF20865">
    <property type="entry name" value="FAM186A-B_C"/>
    <property type="match status" value="1"/>
</dbReference>
<reference evidence="3" key="1">
    <citation type="submission" date="2020-10" db="EMBL/GenBank/DDBJ databases">
        <title>Chromosome-scale genome assembly of the Allis shad, Alosa alosa.</title>
        <authorList>
            <person name="Margot Z."/>
            <person name="Christophe K."/>
            <person name="Cabau C."/>
            <person name="Louis A."/>
            <person name="Berthelot C."/>
            <person name="Parey E."/>
            <person name="Roest Crollius H."/>
            <person name="Montfort J."/>
            <person name="Robinson-Rechavi M."/>
            <person name="Bucao C."/>
            <person name="Bouchez O."/>
            <person name="Gislard M."/>
            <person name="Lluch J."/>
            <person name="Milhes M."/>
            <person name="Lampietro C."/>
            <person name="Lopez Roques C."/>
            <person name="Donnadieu C."/>
            <person name="Braasch I."/>
            <person name="Desvignes T."/>
            <person name="Postlethwait J."/>
            <person name="Bobe J."/>
            <person name="Guiguen Y."/>
        </authorList>
    </citation>
    <scope>NUCLEOTIDE SEQUENCE</scope>
    <source>
        <strain evidence="3">M-15738</strain>
        <tissue evidence="3">Blood</tissue>
    </source>
</reference>
<feature type="compositionally biased region" description="Polar residues" evidence="1">
    <location>
        <begin position="71"/>
        <end position="81"/>
    </location>
</feature>
<accession>A0AAV6H043</accession>
<dbReference type="InterPro" id="IPR049146">
    <property type="entry name" value="FAM186A_B_C"/>
</dbReference>
<evidence type="ECO:0000259" key="2">
    <source>
        <dbReference type="Pfam" id="PF20865"/>
    </source>
</evidence>
<evidence type="ECO:0000256" key="1">
    <source>
        <dbReference type="SAM" id="MobiDB-lite"/>
    </source>
</evidence>
<dbReference type="EMBL" id="JADWDJ010000007">
    <property type="protein sequence ID" value="KAG5278977.1"/>
    <property type="molecule type" value="Genomic_DNA"/>
</dbReference>
<protein>
    <recommendedName>
        <fullName evidence="2">FAM186A/B C-terminal domain-containing protein</fullName>
    </recommendedName>
</protein>
<comment type="caution">
    <text evidence="3">The sequence shown here is derived from an EMBL/GenBank/DDBJ whole genome shotgun (WGS) entry which is preliminary data.</text>
</comment>
<name>A0AAV6H043_9TELE</name>
<evidence type="ECO:0000313" key="3">
    <source>
        <dbReference type="EMBL" id="KAG5278977.1"/>
    </source>
</evidence>
<feature type="region of interest" description="Disordered" evidence="1">
    <location>
        <begin position="71"/>
        <end position="160"/>
    </location>
</feature>
<proteinExistence type="predicted"/>